<evidence type="ECO:0000256" key="4">
    <source>
        <dbReference type="ARBA" id="ARBA00039854"/>
    </source>
</evidence>
<evidence type="ECO:0000256" key="3">
    <source>
        <dbReference type="ARBA" id="ARBA00023329"/>
    </source>
</evidence>
<dbReference type="PANTHER" id="PTHR46511:SF1">
    <property type="entry name" value="MORN REPEAT-CONTAINING PROTEIN 3"/>
    <property type="match status" value="1"/>
</dbReference>
<protein>
    <recommendedName>
        <fullName evidence="4">MORN repeat-containing protein 3</fullName>
    </recommendedName>
</protein>
<dbReference type="SUPFAM" id="SSF82185">
    <property type="entry name" value="Histone H3 K4-specific methyltransferase SET7/9 N-terminal domain"/>
    <property type="match status" value="1"/>
</dbReference>
<dbReference type="InterPro" id="IPR052472">
    <property type="entry name" value="MORN3"/>
</dbReference>
<dbReference type="Proteomes" id="UP000410492">
    <property type="component" value="Unassembled WGS sequence"/>
</dbReference>
<keyword evidence="2" id="KW-0677">Repeat</keyword>
<reference evidence="6 7" key="1">
    <citation type="submission" date="2019-01" db="EMBL/GenBank/DDBJ databases">
        <authorList>
            <person name="Sayadi A."/>
        </authorList>
    </citation>
    <scope>NUCLEOTIDE SEQUENCE [LARGE SCALE GENOMIC DNA]</scope>
</reference>
<dbReference type="Gene3D" id="2.20.110.10">
    <property type="entry name" value="Histone H3 K4-specific methyltransferase SET7/9 N-terminal domain"/>
    <property type="match status" value="2"/>
</dbReference>
<comment type="subcellular location">
    <subcellularLocation>
        <location evidence="1">Cytoplasmic vesicle</location>
        <location evidence="1">Secretory vesicle</location>
        <location evidence="1">Acrosome</location>
    </subcellularLocation>
</comment>
<dbReference type="PANTHER" id="PTHR46511">
    <property type="entry name" value="MORN REPEAT-CONTAINING PROTEIN 3"/>
    <property type="match status" value="1"/>
</dbReference>
<dbReference type="InterPro" id="IPR003409">
    <property type="entry name" value="MORN"/>
</dbReference>
<name>A0A653BYZ3_CALMS</name>
<dbReference type="OrthoDB" id="270720at2759"/>
<dbReference type="GO" id="GO:0001669">
    <property type="term" value="C:acrosomal vesicle"/>
    <property type="evidence" value="ECO:0007669"/>
    <property type="project" value="UniProtKB-SubCell"/>
</dbReference>
<dbReference type="FunFam" id="2.20.110.10:FF:000002">
    <property type="entry name" value="Phosphatidylinositol 4-phosphate 5-kinase 8"/>
    <property type="match status" value="1"/>
</dbReference>
<evidence type="ECO:0000313" key="6">
    <source>
        <dbReference type="EMBL" id="VEN40855.1"/>
    </source>
</evidence>
<evidence type="ECO:0000256" key="2">
    <source>
        <dbReference type="ARBA" id="ARBA00022737"/>
    </source>
</evidence>
<keyword evidence="7" id="KW-1185">Reference proteome</keyword>
<comment type="function">
    <text evidence="5">Assembles a suppression complex (suppresome) by tethering SIRT1 and MDM2 to regulate composite modifications of p53/TP53. Confers both deacetylation-mediated functional inactivation, by SIRT1, and ubiquitination-dependent degradation, by MDM2, of p53/TP53, promoting a proliferative and cell survival behaviors. May play a role in the regulation of spermatogenesis.</text>
</comment>
<proteinExistence type="predicted"/>
<sequence>MMEGFGRWVLKGKGLYLGEFHRGKRHGYGKMWYEDGSYYEGEWVKGKRQGLGMLIYQNGNRYEGNFYNDMKHGKGRFYFLNVGQLQEGVWGEDICVFSQLYNLPYRQAAKRPTVFPLQKLCLVYPDTVCEDQEFRALAGLPECNPDPDMMSFTSYNTDQMMASFS</sequence>
<accession>A0A653BYZ3</accession>
<evidence type="ECO:0000256" key="5">
    <source>
        <dbReference type="ARBA" id="ARBA00045851"/>
    </source>
</evidence>
<evidence type="ECO:0000313" key="7">
    <source>
        <dbReference type="Proteomes" id="UP000410492"/>
    </source>
</evidence>
<keyword evidence="3" id="KW-0968">Cytoplasmic vesicle</keyword>
<dbReference type="EMBL" id="CAACVG010006662">
    <property type="protein sequence ID" value="VEN40855.1"/>
    <property type="molecule type" value="Genomic_DNA"/>
</dbReference>
<dbReference type="SMART" id="SM00698">
    <property type="entry name" value="MORN"/>
    <property type="match status" value="3"/>
</dbReference>
<organism evidence="6 7">
    <name type="scientific">Callosobruchus maculatus</name>
    <name type="common">Southern cowpea weevil</name>
    <name type="synonym">Pulse bruchid</name>
    <dbReference type="NCBI Taxonomy" id="64391"/>
    <lineage>
        <taxon>Eukaryota</taxon>
        <taxon>Metazoa</taxon>
        <taxon>Ecdysozoa</taxon>
        <taxon>Arthropoda</taxon>
        <taxon>Hexapoda</taxon>
        <taxon>Insecta</taxon>
        <taxon>Pterygota</taxon>
        <taxon>Neoptera</taxon>
        <taxon>Endopterygota</taxon>
        <taxon>Coleoptera</taxon>
        <taxon>Polyphaga</taxon>
        <taxon>Cucujiformia</taxon>
        <taxon>Chrysomeloidea</taxon>
        <taxon>Chrysomelidae</taxon>
        <taxon>Bruchinae</taxon>
        <taxon>Bruchini</taxon>
        <taxon>Callosobruchus</taxon>
    </lineage>
</organism>
<dbReference type="AlphaFoldDB" id="A0A653BYZ3"/>
<evidence type="ECO:0000256" key="1">
    <source>
        <dbReference type="ARBA" id="ARBA00004218"/>
    </source>
</evidence>
<dbReference type="Pfam" id="PF02493">
    <property type="entry name" value="MORN"/>
    <property type="match status" value="3"/>
</dbReference>
<gene>
    <name evidence="6" type="ORF">CALMAC_LOCUS4876</name>
</gene>